<sequence length="85" mass="9938">MDQNNKDLIAQRIKFLQKQHEENIEQLKKTSKVSVHAPKDLFKVFSAYNWSKRDWKVKLILMFTTLFVLIGLIFLALYLGGLGVK</sequence>
<keyword evidence="3" id="KW-1185">Reference proteome</keyword>
<protein>
    <recommendedName>
        <fullName evidence="4">Preprotein translocase subunit SecE</fullName>
    </recommendedName>
</protein>
<proteinExistence type="predicted"/>
<keyword evidence="1" id="KW-1133">Transmembrane helix</keyword>
<dbReference type="EMBL" id="JAZDWZ010000003">
    <property type="protein sequence ID" value="MEE3928188.1"/>
    <property type="molecule type" value="Genomic_DNA"/>
</dbReference>
<comment type="caution">
    <text evidence="2">The sequence shown here is derived from an EMBL/GenBank/DDBJ whole genome shotgun (WGS) entry which is preliminary data.</text>
</comment>
<gene>
    <name evidence="2" type="ORF">V2E24_01170</name>
</gene>
<dbReference type="RefSeq" id="WP_330500601.1">
    <property type="nucleotide sequence ID" value="NZ_JAZDWZ010000003.1"/>
</dbReference>
<dbReference type="Proteomes" id="UP001344817">
    <property type="component" value="Unassembled WGS sequence"/>
</dbReference>
<evidence type="ECO:0000313" key="3">
    <source>
        <dbReference type="Proteomes" id="UP001344817"/>
    </source>
</evidence>
<keyword evidence="1" id="KW-0812">Transmembrane</keyword>
<organism evidence="2 3">
    <name type="scientific">Mycoplasmopsis ciconiae</name>
    <dbReference type="NCBI Taxonomy" id="561067"/>
    <lineage>
        <taxon>Bacteria</taxon>
        <taxon>Bacillati</taxon>
        <taxon>Mycoplasmatota</taxon>
        <taxon>Mycoplasmoidales</taxon>
        <taxon>Metamycoplasmataceae</taxon>
        <taxon>Mycoplasmopsis</taxon>
    </lineage>
</organism>
<keyword evidence="1" id="KW-0472">Membrane</keyword>
<feature type="transmembrane region" description="Helical" evidence="1">
    <location>
        <begin position="59"/>
        <end position="79"/>
    </location>
</feature>
<evidence type="ECO:0000256" key="1">
    <source>
        <dbReference type="SAM" id="Phobius"/>
    </source>
</evidence>
<reference evidence="2" key="1">
    <citation type="submission" date="2024-01" db="EMBL/GenBank/DDBJ databases">
        <title>Genome sequence of Mycoplasma ciconiae type strain DSM 25251.</title>
        <authorList>
            <person name="Spergser J."/>
        </authorList>
    </citation>
    <scope>NUCLEOTIDE SEQUENCE [LARGE SCALE GENOMIC DNA]</scope>
    <source>
        <strain evidence="2">DSM 25251</strain>
    </source>
</reference>
<evidence type="ECO:0000313" key="2">
    <source>
        <dbReference type="EMBL" id="MEE3928188.1"/>
    </source>
</evidence>
<evidence type="ECO:0008006" key="4">
    <source>
        <dbReference type="Google" id="ProtNLM"/>
    </source>
</evidence>
<name>A0ABU7MKZ6_9BACT</name>
<accession>A0ABU7MKZ6</accession>